<dbReference type="Proteomes" id="UP001281761">
    <property type="component" value="Unassembled WGS sequence"/>
</dbReference>
<evidence type="ECO:0000313" key="3">
    <source>
        <dbReference type="EMBL" id="KAK2960663.1"/>
    </source>
</evidence>
<evidence type="ECO:0000256" key="1">
    <source>
        <dbReference type="SAM" id="MobiDB-lite"/>
    </source>
</evidence>
<name>A0ABQ9YA78_9EUKA</name>
<keyword evidence="2" id="KW-1133">Transmembrane helix</keyword>
<keyword evidence="2" id="KW-0472">Membrane</keyword>
<evidence type="ECO:0000313" key="4">
    <source>
        <dbReference type="Proteomes" id="UP001281761"/>
    </source>
</evidence>
<feature type="compositionally biased region" description="Basic and acidic residues" evidence="1">
    <location>
        <begin position="1879"/>
        <end position="1888"/>
    </location>
</feature>
<proteinExistence type="predicted"/>
<evidence type="ECO:0000256" key="2">
    <source>
        <dbReference type="SAM" id="Phobius"/>
    </source>
</evidence>
<keyword evidence="4" id="KW-1185">Reference proteome</keyword>
<organism evidence="3 4">
    <name type="scientific">Blattamonas nauphoetae</name>
    <dbReference type="NCBI Taxonomy" id="2049346"/>
    <lineage>
        <taxon>Eukaryota</taxon>
        <taxon>Metamonada</taxon>
        <taxon>Preaxostyla</taxon>
        <taxon>Oxymonadida</taxon>
        <taxon>Blattamonas</taxon>
    </lineage>
</organism>
<accession>A0ABQ9YA78</accession>
<protein>
    <submittedName>
        <fullName evidence="3">Uncharacterized protein</fullName>
    </submittedName>
</protein>
<keyword evidence="2" id="KW-0812">Transmembrane</keyword>
<feature type="transmembrane region" description="Helical" evidence="2">
    <location>
        <begin position="1823"/>
        <end position="1849"/>
    </location>
</feature>
<feature type="region of interest" description="Disordered" evidence="1">
    <location>
        <begin position="44"/>
        <end position="68"/>
    </location>
</feature>
<comment type="caution">
    <text evidence="3">The sequence shown here is derived from an EMBL/GenBank/DDBJ whole genome shotgun (WGS) entry which is preliminary data.</text>
</comment>
<dbReference type="EMBL" id="JARBJD010000021">
    <property type="protein sequence ID" value="KAK2960663.1"/>
    <property type="molecule type" value="Genomic_DNA"/>
</dbReference>
<feature type="region of interest" description="Disordered" evidence="1">
    <location>
        <begin position="1879"/>
        <end position="1902"/>
    </location>
</feature>
<sequence length="2402" mass="264931">MISNEFTKQEAALQSAKYHGLWTEIINRCIFLLGNDTYITHSQERKCSEQNQTPTTNQQGHDSESNVPSPIFKVTNSALSAKSVNFHAEQTNHLVAFLLNSSFSAEDCSIHSSGTTIPIIAISSDESPSVVHLIRTQHYVASIITLDPIVKHESAVLNMADTARTMHDRNEGSKLTYVSISYRSNETIAILTLSGKDLAEQDHTLFVQNSNDEMEKVTIPVSYSSSSLGGLTATVSLVDQPLIKYGESYTVTGLKVGSAEGEDVEVSGTISFRVTDEPAEILDISFSFDENTQSTGTLTFKSLRMPTKSSLIITVEGTDTFNLSSYASFTSPEAGSVSVLLYSPRSTPKLEYGQTYTITRMVLSSTKQEVFFTGKREIVIPQADPRVIAEKNEEWFEDGSGKTFSFWSTLLDDSEYEMELKDITEGAEDDQTVAIALKMKTEGTRQYVEGSALFYPASKATLKYSHSYKVSSVVKVTEPATPILVDTITITIPAQQSIVTSLVSAIQPGTDEKYLQLVYESNDAESSYLYPTFEGDGGRVNLSSIYFGEGKATQKVQIFGTTGTRSLEYGKRYKLVSLAPSRGDPLLLAEEFVVEVPVEPARVWKVSKQDASDGLTTTLTFSTRMLENDEKIDIAVSSSALSHSTTLTATVSGTGDGQTAVVVASLNSDGSGDLFNNATYKVTSVTRSTSDSIYHEDLSFDTPIIPPTITDISIRPDPNTNERYVIIRLEGKNIDTKYWSYVHVNNSYYSLTSAYTFNSTTWGEFSVEVYNSSNEYLEYGKTYTVTSIINRHECHLAKTLSFVVPAEKPRLASVSVENSTDKKSATFTFTTRLLEDQATYRLLLKGVPTESGGKIHSNNITATVSSTSSDNQVAVANVTLSEDGVGSDLINGHTYYIHEIEKIGGTTEPDILIDYFGIQTQNGPARVTSCKAYFYAGTYEKTLIVEFGGTGLKGLYSQRVTVNDGQNDIVLSSYLSFSSSLAGNLSAELTGSYAQLKYGQEYKIVSIAASFWGDAPIVSSGLKFSVPKENPRLITCWKQTNETDGSATNLVFKTNKMEDGETYEITLAGAQLFSSTIDHTTTLKVQISTEEGQQIAVGTGIMSPPESASILYNMNYTAVSMKKCGSLEEDSIVIEHVYFWTPKDNRQATSASADFLDQTEREIQIEVRGQYFPIGSTFLMTIGGEKEIDLEAKGVFHRKNNGTITARLFSKSGTPELEYGHTYTVSSIRYEATGSPVILAEALTFSIPAATQQIIEADCLFDAETQTALVTMYGNEMIDAAMTVRVSDEEGNVIASPDTTLFNEETKTLSVRFNVGEDGQPNCLMLGKSYTIKSVGEGEETVMPVCESVTFKLSHTPKIKKVDFEFANKMGTKARLHLTGSDFPENEVLVATLTGGLKFQVNFGADGTAVSDTIEIGFEDTMAFETEYSFVSLTRPGEEDNLFDVSASLFKTGVRPTQPEFVIAEGDEEGRGCGDEETPCGSIKTVLDLSLRLKMTNVVMNLKGQVKQKTGLSLAEQSSITLQNPNAESATLKIPGSASHEGQEGLILVNTATLSLQSLEVTLCPYATVEVLVVGSDSTVLIENCVVSVEQHEHNQNTNGDINLCSWASGLLVVRRSTTNLINSSFTDFKQGVMNVRGGSLKIENCALNNNGNTSETFPSIRQNIACEENGTIDILSSPEMGDSLWISTKDCQVTKDTTEVKSPLFVSTLDAGKTAATFDTNTNIFTLKVIGTHLIPCNLRLDVFEVNSKDKTETGASVIVHLDENSTSDWSETALTASIPNSLLSTELNSKFDWHVRLMFGPNEVSTASIRLTEHKSSTPTLLAWLLPVVISVTIGLLIAMIVACVCVRRRKMRKGGFKEFKGGVGIDESGKKTSLSKHEGYTKYSDEGEDEFGRGSINTPPLDVADPSLEDPQNFVIGQCSHFKGTLKGFSNLICQDPQDPEFSAILELNTDATFTSNPFDLDLTFMQFEEYFGTFDQSPFQDKYEKYWKDTPIDVIGRFKEGSLADGQFRIYQFVIERPSRPSNDFGFWRGTIRVRVAITQSGDIQRFIAENERLEIVFSASTFQLFNKFIEFPWLSKDHRIKCVLRKGSHILLQIVLNEPDTPPPLPATPNEQHRPSSLVFREVSHLSTTLHDESTFCSLQNPAPSSFGNITITTLEAEDTHLSTQMPSPPSLGRDYDIEITSESTLSPSEDRKQTCLHLLEMMEDLRRRRTDEHEEEWDLLRIKRIMASQMQMLPSPFNRLHFDMNDPDVDMESVFEELEEHEIENDGLDFHNPDESSEASFQQLKQSHSLQGSIQMMIKILSEELDDSDLETVKHKLEQVLPGTETSDQQLTVPPSLERISRKSVKMALEDRKTRIEEDQARRSHPQGRLDGEAFVFTSPSSPIAIIVFISSSHTL</sequence>
<reference evidence="3 4" key="1">
    <citation type="journal article" date="2022" name="bioRxiv">
        <title>Genomics of Preaxostyla Flagellates Illuminates Evolutionary Transitions and the Path Towards Mitochondrial Loss.</title>
        <authorList>
            <person name="Novak L.V.F."/>
            <person name="Treitli S.C."/>
            <person name="Pyrih J."/>
            <person name="Halakuc P."/>
            <person name="Pipaliya S.V."/>
            <person name="Vacek V."/>
            <person name="Brzon O."/>
            <person name="Soukal P."/>
            <person name="Eme L."/>
            <person name="Dacks J.B."/>
            <person name="Karnkowska A."/>
            <person name="Elias M."/>
            <person name="Hampl V."/>
        </authorList>
    </citation>
    <scope>NUCLEOTIDE SEQUENCE [LARGE SCALE GENOMIC DNA]</scope>
    <source>
        <strain evidence="3">NAU3</strain>
        <tissue evidence="3">Gut</tissue>
    </source>
</reference>
<gene>
    <name evidence="3" type="ORF">BLNAU_4318</name>
</gene>
<feature type="compositionally biased region" description="Polar residues" evidence="1">
    <location>
        <begin position="49"/>
        <end position="68"/>
    </location>
</feature>